<protein>
    <submittedName>
        <fullName evidence="1">Uncharacterized protein</fullName>
    </submittedName>
</protein>
<reference evidence="2 3" key="2">
    <citation type="submission" date="2024-07" db="EMBL/GenBank/DDBJ databases">
        <authorList>
            <person name="Akdeniz Z."/>
        </authorList>
    </citation>
    <scope>NUCLEOTIDE SEQUENCE [LARGE SCALE GENOMIC DNA]</scope>
</reference>
<dbReference type="EMBL" id="CATOUU010000116">
    <property type="protein sequence ID" value="CAI9916955.1"/>
    <property type="molecule type" value="Genomic_DNA"/>
</dbReference>
<gene>
    <name evidence="1" type="ORF">HINF_LOCUS4600</name>
    <name evidence="2" type="ORF">HINF_LOCUS60843</name>
</gene>
<name>A0AA86NCJ4_9EUKA</name>
<evidence type="ECO:0000313" key="1">
    <source>
        <dbReference type="EMBL" id="CAI9916955.1"/>
    </source>
</evidence>
<sequence>MEYHLQNSRRRSLLIPLVHPTTQKKSDPFYIQFYEQLASYVHVHKPHYNIELLFVFPRDERPFEVINKKYQKDQGIHSRLSLVQLPNELRTANTFLSFLPRLICVQIDRQSLNVFEANSSFSQCFRQLQEETKFNFKPHVNVRDLFEQVQESTEKVVYKTDGVRVESTFYVVLFETIEEMLGKVEGAAQKALKKE</sequence>
<keyword evidence="3" id="KW-1185">Reference proteome</keyword>
<evidence type="ECO:0000313" key="2">
    <source>
        <dbReference type="EMBL" id="CAL6082051.1"/>
    </source>
</evidence>
<proteinExistence type="predicted"/>
<organism evidence="1">
    <name type="scientific">Hexamita inflata</name>
    <dbReference type="NCBI Taxonomy" id="28002"/>
    <lineage>
        <taxon>Eukaryota</taxon>
        <taxon>Metamonada</taxon>
        <taxon>Diplomonadida</taxon>
        <taxon>Hexamitidae</taxon>
        <taxon>Hexamitinae</taxon>
        <taxon>Hexamita</taxon>
    </lineage>
</organism>
<accession>A0AA86NCJ4</accession>
<dbReference type="AlphaFoldDB" id="A0AA86NCJ4"/>
<comment type="caution">
    <text evidence="1">The sequence shown here is derived from an EMBL/GenBank/DDBJ whole genome shotgun (WGS) entry which is preliminary data.</text>
</comment>
<dbReference type="EMBL" id="CAXDID020000359">
    <property type="protein sequence ID" value="CAL6082051.1"/>
    <property type="molecule type" value="Genomic_DNA"/>
</dbReference>
<dbReference type="Proteomes" id="UP001642409">
    <property type="component" value="Unassembled WGS sequence"/>
</dbReference>
<reference evidence="1" key="1">
    <citation type="submission" date="2023-06" db="EMBL/GenBank/DDBJ databases">
        <authorList>
            <person name="Kurt Z."/>
        </authorList>
    </citation>
    <scope>NUCLEOTIDE SEQUENCE</scope>
</reference>
<evidence type="ECO:0000313" key="3">
    <source>
        <dbReference type="Proteomes" id="UP001642409"/>
    </source>
</evidence>